<comment type="caution">
    <text evidence="17">The sequence shown here is derived from an EMBL/GenBank/DDBJ whole genome shotgun (WGS) entry which is preliminary data.</text>
</comment>
<evidence type="ECO:0000256" key="5">
    <source>
        <dbReference type="ARBA" id="ARBA00022603"/>
    </source>
</evidence>
<keyword evidence="9" id="KW-0256">Endoplasmic reticulum</keyword>
<evidence type="ECO:0000256" key="13">
    <source>
        <dbReference type="ARBA" id="ARBA00023209"/>
    </source>
</evidence>
<evidence type="ECO:0000256" key="9">
    <source>
        <dbReference type="ARBA" id="ARBA00022824"/>
    </source>
</evidence>
<gene>
    <name evidence="17" type="ORF">VaNZ11_003416</name>
</gene>
<sequence>MAVYTDWGWLDHQLCQRLPAPMFSSTSSLLAVLALPHLLYAFVWLAPGVWRRTFRKQSVPVFAWLGATGKVMQFGTVFLWAWASQPTGVCLRRPLAAWQLVLGGVMVGYGQALNIGTYRAIGFTGVYYGSRLGRSVPWVNLWPFSDIHHPQYLGSTLSIWGMLVLLSDALPLPEAVFTAVFWTGLYCASGLIEQYF</sequence>
<evidence type="ECO:0000256" key="16">
    <source>
        <dbReference type="SAM" id="Phobius"/>
    </source>
</evidence>
<dbReference type="EC" id="2.1.1.71" evidence="15"/>
<keyword evidence="13" id="KW-0594">Phospholipid biosynthesis</keyword>
<evidence type="ECO:0000256" key="10">
    <source>
        <dbReference type="ARBA" id="ARBA00022989"/>
    </source>
</evidence>
<keyword evidence="4" id="KW-0444">Lipid biosynthesis</keyword>
<evidence type="ECO:0000256" key="3">
    <source>
        <dbReference type="ARBA" id="ARBA00005189"/>
    </source>
</evidence>
<evidence type="ECO:0000256" key="14">
    <source>
        <dbReference type="ARBA" id="ARBA00023264"/>
    </source>
</evidence>
<protein>
    <recommendedName>
        <fullName evidence="15">phosphatidyl-N-methylethanolamine N-methyltransferase</fullName>
        <ecNumber evidence="15">2.1.1.71</ecNumber>
    </recommendedName>
</protein>
<comment type="pathway">
    <text evidence="2">Phospholipid metabolism; phosphatidylcholine biosynthesis.</text>
</comment>
<evidence type="ECO:0000256" key="11">
    <source>
        <dbReference type="ARBA" id="ARBA00023098"/>
    </source>
</evidence>
<evidence type="ECO:0000256" key="7">
    <source>
        <dbReference type="ARBA" id="ARBA00022691"/>
    </source>
</evidence>
<dbReference type="EMBL" id="BSDZ01000009">
    <property type="protein sequence ID" value="GLI61140.1"/>
    <property type="molecule type" value="Genomic_DNA"/>
</dbReference>
<feature type="transmembrane region" description="Helical" evidence="16">
    <location>
        <begin position="62"/>
        <end position="83"/>
    </location>
</feature>
<keyword evidence="12 16" id="KW-0472">Membrane</keyword>
<accession>A0ABQ5RU58</accession>
<keyword evidence="11" id="KW-0443">Lipid metabolism</keyword>
<comment type="pathway">
    <text evidence="3">Lipid metabolism.</text>
</comment>
<feature type="transmembrane region" description="Helical" evidence="16">
    <location>
        <begin position="29"/>
        <end position="50"/>
    </location>
</feature>
<dbReference type="Proteomes" id="UP001165090">
    <property type="component" value="Unassembled WGS sequence"/>
</dbReference>
<dbReference type="InterPro" id="IPR007318">
    <property type="entry name" value="Phopholipid_MeTrfase"/>
</dbReference>
<evidence type="ECO:0000256" key="8">
    <source>
        <dbReference type="ARBA" id="ARBA00022692"/>
    </source>
</evidence>
<evidence type="ECO:0000256" key="2">
    <source>
        <dbReference type="ARBA" id="ARBA00004969"/>
    </source>
</evidence>
<keyword evidence="14" id="KW-1208">Phospholipid metabolism</keyword>
<evidence type="ECO:0000256" key="15">
    <source>
        <dbReference type="ARBA" id="ARBA00034137"/>
    </source>
</evidence>
<keyword evidence="8 16" id="KW-0812">Transmembrane</keyword>
<proteinExistence type="predicted"/>
<dbReference type="InterPro" id="IPR024960">
    <property type="entry name" value="PEMT/MFAP"/>
</dbReference>
<keyword evidence="7" id="KW-0949">S-adenosyl-L-methionine</keyword>
<keyword evidence="18" id="KW-1185">Reference proteome</keyword>
<evidence type="ECO:0000313" key="17">
    <source>
        <dbReference type="EMBL" id="GLI61140.1"/>
    </source>
</evidence>
<dbReference type="PANTHER" id="PTHR15458:SF5">
    <property type="entry name" value="PHOSPHATIDYLETHANOLAMINE N-METHYLTRANSFERASE"/>
    <property type="match status" value="1"/>
</dbReference>
<dbReference type="PANTHER" id="PTHR15458">
    <property type="entry name" value="PHOSPHATIDYLETHANOLAMINE N-METHYLTRANSFERASE"/>
    <property type="match status" value="1"/>
</dbReference>
<keyword evidence="6" id="KW-0808">Transferase</keyword>
<evidence type="ECO:0000256" key="12">
    <source>
        <dbReference type="ARBA" id="ARBA00023136"/>
    </source>
</evidence>
<keyword evidence="10 16" id="KW-1133">Transmembrane helix</keyword>
<feature type="transmembrane region" description="Helical" evidence="16">
    <location>
        <begin position="95"/>
        <end position="113"/>
    </location>
</feature>
<comment type="subcellular location">
    <subcellularLocation>
        <location evidence="1">Endoplasmic reticulum membrane</location>
        <topology evidence="1">Multi-pass membrane protein</topology>
    </subcellularLocation>
</comment>
<dbReference type="Pfam" id="PF04191">
    <property type="entry name" value="PEMT"/>
    <property type="match status" value="1"/>
</dbReference>
<evidence type="ECO:0000256" key="4">
    <source>
        <dbReference type="ARBA" id="ARBA00022516"/>
    </source>
</evidence>
<keyword evidence="5" id="KW-0489">Methyltransferase</keyword>
<evidence type="ECO:0000256" key="1">
    <source>
        <dbReference type="ARBA" id="ARBA00004477"/>
    </source>
</evidence>
<name>A0ABQ5RU58_9CHLO</name>
<evidence type="ECO:0000313" key="18">
    <source>
        <dbReference type="Proteomes" id="UP001165090"/>
    </source>
</evidence>
<organism evidence="17 18">
    <name type="scientific">Volvox africanus</name>
    <dbReference type="NCBI Taxonomy" id="51714"/>
    <lineage>
        <taxon>Eukaryota</taxon>
        <taxon>Viridiplantae</taxon>
        <taxon>Chlorophyta</taxon>
        <taxon>core chlorophytes</taxon>
        <taxon>Chlorophyceae</taxon>
        <taxon>CS clade</taxon>
        <taxon>Chlamydomonadales</taxon>
        <taxon>Volvocaceae</taxon>
        <taxon>Volvox</taxon>
    </lineage>
</organism>
<evidence type="ECO:0000256" key="6">
    <source>
        <dbReference type="ARBA" id="ARBA00022679"/>
    </source>
</evidence>
<reference evidence="17 18" key="1">
    <citation type="journal article" date="2023" name="IScience">
        <title>Expanded male sex-determining region conserved during the evolution of homothallism in the green alga Volvox.</title>
        <authorList>
            <person name="Yamamoto K."/>
            <person name="Matsuzaki R."/>
            <person name="Mahakham W."/>
            <person name="Heman W."/>
            <person name="Sekimoto H."/>
            <person name="Kawachi M."/>
            <person name="Minakuchi Y."/>
            <person name="Toyoda A."/>
            <person name="Nozaki H."/>
        </authorList>
    </citation>
    <scope>NUCLEOTIDE SEQUENCE [LARGE SCALE GENOMIC DNA]</scope>
    <source>
        <strain evidence="17 18">NIES-4468</strain>
    </source>
</reference>